<dbReference type="Proteomes" id="UP000523007">
    <property type="component" value="Unassembled WGS sequence"/>
</dbReference>
<evidence type="ECO:0000256" key="1">
    <source>
        <dbReference type="ARBA" id="ARBA00022741"/>
    </source>
</evidence>
<name>A0A7W7RDI3_9ACTN</name>
<gene>
    <name evidence="5" type="ORF">F4561_000468</name>
</gene>
<organism evidence="5 6">
    <name type="scientific">Lipingzhangella halophila</name>
    <dbReference type="NCBI Taxonomy" id="1783352"/>
    <lineage>
        <taxon>Bacteria</taxon>
        <taxon>Bacillati</taxon>
        <taxon>Actinomycetota</taxon>
        <taxon>Actinomycetes</taxon>
        <taxon>Streptosporangiales</taxon>
        <taxon>Nocardiopsidaceae</taxon>
        <taxon>Lipingzhangella</taxon>
    </lineage>
</organism>
<dbReference type="InterPro" id="IPR003778">
    <property type="entry name" value="CT_A_B"/>
</dbReference>
<dbReference type="PANTHER" id="PTHR43309">
    <property type="entry name" value="5-OXOPROLINASE SUBUNIT C"/>
    <property type="match status" value="1"/>
</dbReference>
<dbReference type="RefSeq" id="WP_184574298.1">
    <property type="nucleotide sequence ID" value="NZ_JACHJT010000001.1"/>
</dbReference>
<dbReference type="GO" id="GO:0016787">
    <property type="term" value="F:hydrolase activity"/>
    <property type="evidence" value="ECO:0007669"/>
    <property type="project" value="UniProtKB-KW"/>
</dbReference>
<proteinExistence type="predicted"/>
<evidence type="ECO:0000259" key="4">
    <source>
        <dbReference type="SMART" id="SM00797"/>
    </source>
</evidence>
<keyword evidence="6" id="KW-1185">Reference proteome</keyword>
<dbReference type="InterPro" id="IPR052708">
    <property type="entry name" value="PxpC"/>
</dbReference>
<evidence type="ECO:0000256" key="2">
    <source>
        <dbReference type="ARBA" id="ARBA00022801"/>
    </source>
</evidence>
<dbReference type="SMART" id="SM00797">
    <property type="entry name" value="AHS2"/>
    <property type="match status" value="1"/>
</dbReference>
<dbReference type="GO" id="GO:0004847">
    <property type="term" value="F:urea carboxylase activity"/>
    <property type="evidence" value="ECO:0007669"/>
    <property type="project" value="UniProtKB-EC"/>
</dbReference>
<keyword evidence="2" id="KW-0378">Hydrolase</keyword>
<keyword evidence="5" id="KW-0436">Ligase</keyword>
<accession>A0A7W7RDI3</accession>
<sequence length="340" mass="35393">MSTGANGDAGGPIALEVVDPGVQTTVQEYPGRTGLQRWGLFPAGPVDHLAFRLANVLTGNPEGAAALEIPAGRFTARVSRPGLVALCGAEGAAPTLNGEALPMWEAVPVAPGDLLATRTARGPGFRLYLAVSGGIEVPPMLGSRATHTVGHIGGLAGRPLVRGDLLEGAGAPGTAPAPLRVPQSLRPAYPRHWEIEVMRGPHSTPELFTADAWAELVSSTLRVSLNSDRLATQLNPHRFDWPRADGGVAGSHPSNILDASFPLGGIVINGDVPMIVGPDGPTSGGFTVVATVAHAALWRVGQLRPGHDTVRFREIDLEEAIALSAHVEYPLDPGHLERVG</sequence>
<evidence type="ECO:0000313" key="6">
    <source>
        <dbReference type="Proteomes" id="UP000523007"/>
    </source>
</evidence>
<reference evidence="5 6" key="1">
    <citation type="submission" date="2020-08" db="EMBL/GenBank/DDBJ databases">
        <title>Sequencing the genomes of 1000 actinobacteria strains.</title>
        <authorList>
            <person name="Klenk H.-P."/>
        </authorList>
    </citation>
    <scope>NUCLEOTIDE SEQUENCE [LARGE SCALE GENOMIC DNA]</scope>
    <source>
        <strain evidence="5 6">DSM 102030</strain>
    </source>
</reference>
<dbReference type="SUPFAM" id="SSF50891">
    <property type="entry name" value="Cyclophilin-like"/>
    <property type="match status" value="1"/>
</dbReference>
<dbReference type="InterPro" id="IPR029000">
    <property type="entry name" value="Cyclophilin-like_dom_sf"/>
</dbReference>
<dbReference type="Pfam" id="PF02626">
    <property type="entry name" value="CT_A_B"/>
    <property type="match status" value="1"/>
</dbReference>
<dbReference type="GO" id="GO:0005524">
    <property type="term" value="F:ATP binding"/>
    <property type="evidence" value="ECO:0007669"/>
    <property type="project" value="UniProtKB-KW"/>
</dbReference>
<evidence type="ECO:0000313" key="5">
    <source>
        <dbReference type="EMBL" id="MBB4929648.1"/>
    </source>
</evidence>
<dbReference type="PANTHER" id="PTHR43309:SF3">
    <property type="entry name" value="5-OXOPROLINASE SUBUNIT C"/>
    <property type="match status" value="1"/>
</dbReference>
<protein>
    <submittedName>
        <fullName evidence="5">Urea carboxylase</fullName>
        <ecNumber evidence="5">6.3.4.6</ecNumber>
    </submittedName>
</protein>
<dbReference type="Gene3D" id="2.40.100.10">
    <property type="entry name" value="Cyclophilin-like"/>
    <property type="match status" value="1"/>
</dbReference>
<keyword evidence="1" id="KW-0547">Nucleotide-binding</keyword>
<dbReference type="EC" id="6.3.4.6" evidence="5"/>
<evidence type="ECO:0000256" key="3">
    <source>
        <dbReference type="ARBA" id="ARBA00022840"/>
    </source>
</evidence>
<keyword evidence="3" id="KW-0067">ATP-binding</keyword>
<comment type="caution">
    <text evidence="5">The sequence shown here is derived from an EMBL/GenBank/DDBJ whole genome shotgun (WGS) entry which is preliminary data.</text>
</comment>
<dbReference type="EMBL" id="JACHJT010000001">
    <property type="protein sequence ID" value="MBB4929648.1"/>
    <property type="molecule type" value="Genomic_DNA"/>
</dbReference>
<feature type="domain" description="Carboxyltransferase" evidence="4">
    <location>
        <begin position="37"/>
        <end position="329"/>
    </location>
</feature>
<dbReference type="AlphaFoldDB" id="A0A7W7RDI3"/>